<dbReference type="PROSITE" id="PS50041">
    <property type="entry name" value="C_TYPE_LECTIN_2"/>
    <property type="match status" value="1"/>
</dbReference>
<dbReference type="InterPro" id="IPR016187">
    <property type="entry name" value="CTDL_fold"/>
</dbReference>
<dbReference type="InterPro" id="IPR001304">
    <property type="entry name" value="C-type_lectin-like"/>
</dbReference>
<dbReference type="EMBL" id="OC866000">
    <property type="protein sequence ID" value="CAD7632712.1"/>
    <property type="molecule type" value="Genomic_DNA"/>
</dbReference>
<dbReference type="PANTHER" id="PTHR22801">
    <property type="entry name" value="LITHOSTATHINE"/>
    <property type="match status" value="1"/>
</dbReference>
<protein>
    <recommendedName>
        <fullName evidence="1">C-type lectin domain-containing protein</fullName>
    </recommendedName>
</protein>
<keyword evidence="3" id="KW-1185">Reference proteome</keyword>
<feature type="domain" description="C-type lectin" evidence="1">
    <location>
        <begin position="1"/>
        <end position="121"/>
    </location>
</feature>
<evidence type="ECO:0000313" key="3">
    <source>
        <dbReference type="Proteomes" id="UP000759131"/>
    </source>
</evidence>
<dbReference type="Gene3D" id="3.10.100.10">
    <property type="entry name" value="Mannose-Binding Protein A, subunit A"/>
    <property type="match status" value="1"/>
</dbReference>
<dbReference type="SMART" id="SM00034">
    <property type="entry name" value="CLECT"/>
    <property type="match status" value="1"/>
</dbReference>
<dbReference type="OrthoDB" id="6346021at2759"/>
<dbReference type="Proteomes" id="UP000759131">
    <property type="component" value="Unassembled WGS sequence"/>
</dbReference>
<accession>A0A7R9L038</accession>
<dbReference type="InterPro" id="IPR016186">
    <property type="entry name" value="C-type_lectin-like/link_sf"/>
</dbReference>
<dbReference type="CDD" id="cd00037">
    <property type="entry name" value="CLECT"/>
    <property type="match status" value="1"/>
</dbReference>
<dbReference type="Pfam" id="PF00059">
    <property type="entry name" value="Lectin_C"/>
    <property type="match status" value="1"/>
</dbReference>
<proteinExistence type="predicted"/>
<dbReference type="AlphaFoldDB" id="A0A7R9L038"/>
<evidence type="ECO:0000259" key="1">
    <source>
        <dbReference type="PROSITE" id="PS50041"/>
    </source>
</evidence>
<dbReference type="EMBL" id="CAJPIZ010011425">
    <property type="protein sequence ID" value="CAG2113142.1"/>
    <property type="molecule type" value="Genomic_DNA"/>
</dbReference>
<sequence>MKKSEAKAHCDGLGRTLAMPLNLEEQRFIEAFARKKLEDPEVRTGKNMQFWIGISDEQMEEHWMYDDESPVSDKFSAWATGQPDNGGPYGSSAENCGAIGEKAEMKWTDVNCNLKLKFFCA</sequence>
<dbReference type="InterPro" id="IPR050801">
    <property type="entry name" value="Ca-Dep_Lectins_ImmuneDev"/>
</dbReference>
<organism evidence="2">
    <name type="scientific">Medioppia subpectinata</name>
    <dbReference type="NCBI Taxonomy" id="1979941"/>
    <lineage>
        <taxon>Eukaryota</taxon>
        <taxon>Metazoa</taxon>
        <taxon>Ecdysozoa</taxon>
        <taxon>Arthropoda</taxon>
        <taxon>Chelicerata</taxon>
        <taxon>Arachnida</taxon>
        <taxon>Acari</taxon>
        <taxon>Acariformes</taxon>
        <taxon>Sarcoptiformes</taxon>
        <taxon>Oribatida</taxon>
        <taxon>Brachypylina</taxon>
        <taxon>Oppioidea</taxon>
        <taxon>Oppiidae</taxon>
        <taxon>Medioppia</taxon>
    </lineage>
</organism>
<evidence type="ECO:0000313" key="2">
    <source>
        <dbReference type="EMBL" id="CAD7632712.1"/>
    </source>
</evidence>
<gene>
    <name evidence="2" type="ORF">OSB1V03_LOCUS13114</name>
</gene>
<reference evidence="2" key="1">
    <citation type="submission" date="2020-11" db="EMBL/GenBank/DDBJ databases">
        <authorList>
            <person name="Tran Van P."/>
        </authorList>
    </citation>
    <scope>NUCLEOTIDE SEQUENCE</scope>
</reference>
<dbReference type="PANTHER" id="PTHR22801:SF63">
    <property type="entry name" value="C-TYPE LECTIN DOMAIN-CONTAINING PROTEIN"/>
    <property type="match status" value="1"/>
</dbReference>
<name>A0A7R9L038_9ACAR</name>
<dbReference type="SUPFAM" id="SSF56436">
    <property type="entry name" value="C-type lectin-like"/>
    <property type="match status" value="1"/>
</dbReference>